<evidence type="ECO:0000313" key="1">
    <source>
        <dbReference type="EMBL" id="EWG38653.1"/>
    </source>
</evidence>
<evidence type="ECO:0000313" key="2">
    <source>
        <dbReference type="Proteomes" id="UP000009096"/>
    </source>
</evidence>
<proteinExistence type="predicted"/>
<name>W7LGX4_GIBM7</name>
<dbReference type="GeneID" id="30060078"/>
<dbReference type="EMBL" id="CM000583">
    <property type="protein sequence ID" value="EWG38653.1"/>
    <property type="molecule type" value="Genomic_DNA"/>
</dbReference>
<dbReference type="HOGENOM" id="CLU_2704996_0_0_1"/>
<dbReference type="KEGG" id="fvr:FVEG_01824"/>
<dbReference type="EMBL" id="DS022243">
    <property type="protein sequence ID" value="EWG38653.1"/>
    <property type="molecule type" value="Genomic_DNA"/>
</dbReference>
<dbReference type="Proteomes" id="UP000009096">
    <property type="component" value="Chromosome 6"/>
</dbReference>
<sequence length="73" mass="8347">MDYEGHIHKLQAKRRPKSIITLAGRSVASASRSYFRILRKTFPSMPLPSQPNTLINLSYFNIPKRVQGVVTVY</sequence>
<accession>W7LGX4</accession>
<dbReference type="AlphaFoldDB" id="W7LGX4"/>
<keyword evidence="2" id="KW-1185">Reference proteome</keyword>
<reference evidence="1 2" key="1">
    <citation type="journal article" date="2010" name="Nature">
        <title>Comparative genomics reveals mobile pathogenicity chromosomes in Fusarium.</title>
        <authorList>
            <person name="Ma L.J."/>
            <person name="van der Does H.C."/>
            <person name="Borkovich K.A."/>
            <person name="Coleman J.J."/>
            <person name="Daboussi M.J."/>
            <person name="Di Pietro A."/>
            <person name="Dufresne M."/>
            <person name="Freitag M."/>
            <person name="Grabherr M."/>
            <person name="Henrissat B."/>
            <person name="Houterman P.M."/>
            <person name="Kang S."/>
            <person name="Shim W.B."/>
            <person name="Woloshuk C."/>
            <person name="Xie X."/>
            <person name="Xu J.R."/>
            <person name="Antoniw J."/>
            <person name="Baker S.E."/>
            <person name="Bluhm B.H."/>
            <person name="Breakspear A."/>
            <person name="Brown D.W."/>
            <person name="Butchko R.A."/>
            <person name="Chapman S."/>
            <person name="Coulson R."/>
            <person name="Coutinho P.M."/>
            <person name="Danchin E.G."/>
            <person name="Diener A."/>
            <person name="Gale L.R."/>
            <person name="Gardiner D.M."/>
            <person name="Goff S."/>
            <person name="Hammond-Kosack K.E."/>
            <person name="Hilburn K."/>
            <person name="Hua-Van A."/>
            <person name="Jonkers W."/>
            <person name="Kazan K."/>
            <person name="Kodira C.D."/>
            <person name="Koehrsen M."/>
            <person name="Kumar L."/>
            <person name="Lee Y.H."/>
            <person name="Li L."/>
            <person name="Manners J.M."/>
            <person name="Miranda-Saavedra D."/>
            <person name="Mukherjee M."/>
            <person name="Park G."/>
            <person name="Park J."/>
            <person name="Park S.Y."/>
            <person name="Proctor R.H."/>
            <person name="Regev A."/>
            <person name="Ruiz-Roldan M.C."/>
            <person name="Sain D."/>
            <person name="Sakthikumar S."/>
            <person name="Sykes S."/>
            <person name="Schwartz D.C."/>
            <person name="Turgeon B.G."/>
            <person name="Wapinski I."/>
            <person name="Yoder O."/>
            <person name="Young S."/>
            <person name="Zeng Q."/>
            <person name="Zhou S."/>
            <person name="Galagan J."/>
            <person name="Cuomo C.A."/>
            <person name="Kistler H.C."/>
            <person name="Rep M."/>
        </authorList>
    </citation>
    <scope>NUCLEOTIDE SEQUENCE [LARGE SCALE GENOMIC DNA]</scope>
    <source>
        <strain evidence="2">M3125 / FGSC 7600</strain>
    </source>
</reference>
<dbReference type="RefSeq" id="XP_018744844.1">
    <property type="nucleotide sequence ID" value="XM_018888825.1"/>
</dbReference>
<organism evidence="1 2">
    <name type="scientific">Gibberella moniliformis (strain M3125 / FGSC 7600)</name>
    <name type="common">Maize ear and stalk rot fungus</name>
    <name type="synonym">Fusarium verticillioides</name>
    <dbReference type="NCBI Taxonomy" id="334819"/>
    <lineage>
        <taxon>Eukaryota</taxon>
        <taxon>Fungi</taxon>
        <taxon>Dikarya</taxon>
        <taxon>Ascomycota</taxon>
        <taxon>Pezizomycotina</taxon>
        <taxon>Sordariomycetes</taxon>
        <taxon>Hypocreomycetidae</taxon>
        <taxon>Hypocreales</taxon>
        <taxon>Nectriaceae</taxon>
        <taxon>Fusarium</taxon>
        <taxon>Fusarium fujikuroi species complex</taxon>
    </lineage>
</organism>
<gene>
    <name evidence="1" type="ORF">FVEG_01824</name>
</gene>
<protein>
    <submittedName>
        <fullName evidence="1">Uncharacterized protein</fullName>
    </submittedName>
</protein>
<dbReference type="VEuPathDB" id="FungiDB:FVEG_01824"/>